<dbReference type="InterPro" id="IPR015424">
    <property type="entry name" value="PyrdxlP-dep_Trfase"/>
</dbReference>
<name>A0A4Q7M0H7_9MICO</name>
<comment type="similarity">
    <text evidence="1">In the C-terminal section; belongs to the class-I pyridoxal-phosphate-dependent aminotransferase family.</text>
</comment>
<dbReference type="EMBL" id="SGWX01000001">
    <property type="protein sequence ID" value="RZS60062.1"/>
    <property type="molecule type" value="Genomic_DNA"/>
</dbReference>
<feature type="region of interest" description="Disordered" evidence="6">
    <location>
        <begin position="86"/>
        <end position="114"/>
    </location>
</feature>
<organism evidence="8 9">
    <name type="scientific">Xylanimonas ulmi</name>
    <dbReference type="NCBI Taxonomy" id="228973"/>
    <lineage>
        <taxon>Bacteria</taxon>
        <taxon>Bacillati</taxon>
        <taxon>Actinomycetota</taxon>
        <taxon>Actinomycetes</taxon>
        <taxon>Micrococcales</taxon>
        <taxon>Promicromonosporaceae</taxon>
        <taxon>Xylanimonas</taxon>
    </lineage>
</organism>
<dbReference type="InterPro" id="IPR000524">
    <property type="entry name" value="Tscrpt_reg_HTH_GntR"/>
</dbReference>
<dbReference type="Pfam" id="PF00392">
    <property type="entry name" value="GntR"/>
    <property type="match status" value="1"/>
</dbReference>
<dbReference type="GO" id="GO:0003677">
    <property type="term" value="F:DNA binding"/>
    <property type="evidence" value="ECO:0007669"/>
    <property type="project" value="UniProtKB-KW"/>
</dbReference>
<proteinExistence type="inferred from homology"/>
<dbReference type="AlphaFoldDB" id="A0A4Q7M0H7"/>
<dbReference type="InterPro" id="IPR036388">
    <property type="entry name" value="WH-like_DNA-bd_sf"/>
</dbReference>
<dbReference type="PANTHER" id="PTHR46577:SF1">
    <property type="entry name" value="HTH-TYPE TRANSCRIPTIONAL REGULATORY PROTEIN GABR"/>
    <property type="match status" value="1"/>
</dbReference>
<dbReference type="PANTHER" id="PTHR46577">
    <property type="entry name" value="HTH-TYPE TRANSCRIPTIONAL REGULATORY PROTEIN GABR"/>
    <property type="match status" value="1"/>
</dbReference>
<keyword evidence="5" id="KW-0804">Transcription</keyword>
<dbReference type="PROSITE" id="PS50949">
    <property type="entry name" value="HTH_GNTR"/>
    <property type="match status" value="1"/>
</dbReference>
<dbReference type="InterPro" id="IPR051446">
    <property type="entry name" value="HTH_trans_reg/aminotransferase"/>
</dbReference>
<dbReference type="Gene3D" id="3.40.640.10">
    <property type="entry name" value="Type I PLP-dependent aspartate aminotransferase-like (Major domain)"/>
    <property type="match status" value="1"/>
</dbReference>
<evidence type="ECO:0000256" key="6">
    <source>
        <dbReference type="SAM" id="MobiDB-lite"/>
    </source>
</evidence>
<keyword evidence="3" id="KW-0805">Transcription regulation</keyword>
<reference evidence="8 9" key="1">
    <citation type="submission" date="2019-02" db="EMBL/GenBank/DDBJ databases">
        <title>Sequencing the genomes of 1000 actinobacteria strains.</title>
        <authorList>
            <person name="Klenk H.-P."/>
        </authorList>
    </citation>
    <scope>NUCLEOTIDE SEQUENCE [LARGE SCALE GENOMIC DNA]</scope>
    <source>
        <strain evidence="8 9">DSM 16932</strain>
    </source>
</reference>
<comment type="caution">
    <text evidence="8">The sequence shown here is derived from an EMBL/GenBank/DDBJ whole genome shotgun (WGS) entry which is preliminary data.</text>
</comment>
<evidence type="ECO:0000256" key="1">
    <source>
        <dbReference type="ARBA" id="ARBA00005384"/>
    </source>
</evidence>
<dbReference type="InterPro" id="IPR036390">
    <property type="entry name" value="WH_DNA-bd_sf"/>
</dbReference>
<gene>
    <name evidence="8" type="ORF">EV386_0303</name>
</gene>
<keyword evidence="9" id="KW-1185">Reference proteome</keyword>
<keyword evidence="4" id="KW-0238">DNA-binding</keyword>
<sequence>MTPCLALDPAVRPATERVVRGVVRALRDGLIKDGDPMPSSRALADASGIARSSVVCAYERLAGMGVLIAVQGRATAVRLGAARLVDPATPEPPRAPPRRAPDSIDLSVPGGAASEALDPKDWNRAWRRAIAPLAPDACLSDALVDFLRTTRGIVTTPEELVLRPSLGAALGDVIDAFDLTGREIAIEDPCLPGLQRRLAMSGCRVRCVPVDEQGLRVDLLGNEVAAVHVTPARQWPTGAPLSAERRAALLDWSRRTGGVIIENDHDALFVFDSAPSVPLFAQARGDDACENLVYLGSSAKLVATDLQVVWLVGARRAPGRDEASAPVCGFTARALADYLTSGALYRQHARTLRLVQDRRDALVAALAARAPTVRVRGAGSGTEAVVVLPAGADPFRIARAVREAGFRCSTLGDFAVHAQRAALVVDYSNLPALAARGFAVALASALGPGAERAIRSPGRR</sequence>
<dbReference type="GO" id="GO:0003700">
    <property type="term" value="F:DNA-binding transcription factor activity"/>
    <property type="evidence" value="ECO:0007669"/>
    <property type="project" value="InterPro"/>
</dbReference>
<feature type="domain" description="HTH gntR-type" evidence="7">
    <location>
        <begin position="12"/>
        <end position="80"/>
    </location>
</feature>
<dbReference type="SUPFAM" id="SSF46785">
    <property type="entry name" value="Winged helix' DNA-binding domain"/>
    <property type="match status" value="1"/>
</dbReference>
<dbReference type="Gene3D" id="1.10.10.10">
    <property type="entry name" value="Winged helix-like DNA-binding domain superfamily/Winged helix DNA-binding domain"/>
    <property type="match status" value="1"/>
</dbReference>
<evidence type="ECO:0000313" key="9">
    <source>
        <dbReference type="Proteomes" id="UP000293852"/>
    </source>
</evidence>
<evidence type="ECO:0000256" key="2">
    <source>
        <dbReference type="ARBA" id="ARBA00022898"/>
    </source>
</evidence>
<dbReference type="Proteomes" id="UP000293852">
    <property type="component" value="Unassembled WGS sequence"/>
</dbReference>
<accession>A0A4Q7M0H7</accession>
<evidence type="ECO:0000256" key="4">
    <source>
        <dbReference type="ARBA" id="ARBA00023125"/>
    </source>
</evidence>
<evidence type="ECO:0000259" key="7">
    <source>
        <dbReference type="PROSITE" id="PS50949"/>
    </source>
</evidence>
<evidence type="ECO:0000256" key="3">
    <source>
        <dbReference type="ARBA" id="ARBA00023015"/>
    </source>
</evidence>
<dbReference type="InterPro" id="IPR015421">
    <property type="entry name" value="PyrdxlP-dep_Trfase_major"/>
</dbReference>
<dbReference type="SUPFAM" id="SSF53383">
    <property type="entry name" value="PLP-dependent transferases"/>
    <property type="match status" value="1"/>
</dbReference>
<protein>
    <submittedName>
        <fullName evidence="8">GntR family transcriptional regulator</fullName>
    </submittedName>
</protein>
<keyword evidence="2" id="KW-0663">Pyridoxal phosphate</keyword>
<evidence type="ECO:0000256" key="5">
    <source>
        <dbReference type="ARBA" id="ARBA00023163"/>
    </source>
</evidence>
<evidence type="ECO:0000313" key="8">
    <source>
        <dbReference type="EMBL" id="RZS60062.1"/>
    </source>
</evidence>